<accession>A0AAV4ZRP5</accession>
<dbReference type="EMBL" id="BPQO01000020">
    <property type="protein sequence ID" value="GJD90736.1"/>
    <property type="molecule type" value="Genomic_DNA"/>
</dbReference>
<feature type="transmembrane region" description="Helical" evidence="2">
    <location>
        <begin position="33"/>
        <end position="54"/>
    </location>
</feature>
<reference evidence="3" key="1">
    <citation type="journal article" date="2016" name="Front. Microbiol.">
        <title>Genome Sequence of the Piezophilic, Mesophilic Sulfate-Reducing Bacterium Desulfovibrio indicus J2T.</title>
        <authorList>
            <person name="Cao J."/>
            <person name="Maignien L."/>
            <person name="Shao Z."/>
            <person name="Alain K."/>
            <person name="Jebbar M."/>
        </authorList>
    </citation>
    <scope>NUCLEOTIDE SEQUENCE</scope>
    <source>
        <strain evidence="3">DSM 16372</strain>
    </source>
</reference>
<dbReference type="RefSeq" id="WP_238230930.1">
    <property type="nucleotide sequence ID" value="NZ_BPQO01000020.1"/>
</dbReference>
<dbReference type="InterPro" id="IPR007971">
    <property type="entry name" value="Bundlin"/>
</dbReference>
<evidence type="ECO:0000256" key="1">
    <source>
        <dbReference type="SAM" id="MobiDB-lite"/>
    </source>
</evidence>
<dbReference type="Pfam" id="PF05307">
    <property type="entry name" value="Bundlin"/>
    <property type="match status" value="1"/>
</dbReference>
<dbReference type="GO" id="GO:0009289">
    <property type="term" value="C:pilus"/>
    <property type="evidence" value="ECO:0007669"/>
    <property type="project" value="InterPro"/>
</dbReference>
<evidence type="ECO:0000313" key="4">
    <source>
        <dbReference type="Proteomes" id="UP001055247"/>
    </source>
</evidence>
<reference evidence="3" key="2">
    <citation type="submission" date="2021-08" db="EMBL/GenBank/DDBJ databases">
        <authorList>
            <person name="Tani A."/>
            <person name="Ola A."/>
            <person name="Ogura Y."/>
            <person name="Katsura K."/>
            <person name="Hayashi T."/>
        </authorList>
    </citation>
    <scope>NUCLEOTIDE SEQUENCE</scope>
    <source>
        <strain evidence="3">DSM 16372</strain>
    </source>
</reference>
<organism evidence="3 4">
    <name type="scientific">Methylobacterium hispanicum</name>
    <dbReference type="NCBI Taxonomy" id="270350"/>
    <lineage>
        <taxon>Bacteria</taxon>
        <taxon>Pseudomonadati</taxon>
        <taxon>Pseudomonadota</taxon>
        <taxon>Alphaproteobacteria</taxon>
        <taxon>Hyphomicrobiales</taxon>
        <taxon>Methylobacteriaceae</taxon>
        <taxon>Methylobacterium</taxon>
    </lineage>
</organism>
<sequence length="206" mass="21193">MKAMMLRVAGRGYEVRRELAAIRAAARRRGLTLIETAMVLALAAVFLAGVMLFFQNASVGSKTNEATSQLAAIQQAIRTVYAGQASYITSTGTMEQALIATRSVPAKMVTADGAGLRHAFNGPVLLGATADGANFQVVFNGLPSDACSKMLTMDFGRGLLTVSGSSSVQSLGGSGGSSGSTGPMNPVEAGQACGNNNTSSIAWTFF</sequence>
<proteinExistence type="predicted"/>
<evidence type="ECO:0000313" key="3">
    <source>
        <dbReference type="EMBL" id="GJD90736.1"/>
    </source>
</evidence>
<gene>
    <name evidence="3" type="primary">bfpA_2</name>
    <name evidence="3" type="ORF">BHAOGJBA_4278</name>
</gene>
<keyword evidence="2" id="KW-1133">Transmembrane helix</keyword>
<dbReference type="Gene3D" id="3.30.1690.10">
    <property type="entry name" value="TcpA-like pilin"/>
    <property type="match status" value="1"/>
</dbReference>
<dbReference type="InterPro" id="IPR045584">
    <property type="entry name" value="Pilin-like"/>
</dbReference>
<evidence type="ECO:0000256" key="2">
    <source>
        <dbReference type="SAM" id="Phobius"/>
    </source>
</evidence>
<dbReference type="Proteomes" id="UP001055247">
    <property type="component" value="Unassembled WGS sequence"/>
</dbReference>
<protein>
    <submittedName>
        <fullName evidence="3">Major structural subunit of bundle-forming pilus</fullName>
    </submittedName>
</protein>
<dbReference type="PROSITE" id="PS00409">
    <property type="entry name" value="PROKAR_NTER_METHYL"/>
    <property type="match status" value="1"/>
</dbReference>
<dbReference type="SUPFAM" id="SSF54523">
    <property type="entry name" value="Pili subunits"/>
    <property type="match status" value="1"/>
</dbReference>
<keyword evidence="2" id="KW-0812">Transmembrane</keyword>
<keyword evidence="4" id="KW-1185">Reference proteome</keyword>
<dbReference type="AlphaFoldDB" id="A0AAV4ZRP5"/>
<dbReference type="InterPro" id="IPR012902">
    <property type="entry name" value="N_methyl_site"/>
</dbReference>
<dbReference type="NCBIfam" id="TIGR02532">
    <property type="entry name" value="IV_pilin_GFxxxE"/>
    <property type="match status" value="1"/>
</dbReference>
<comment type="caution">
    <text evidence="3">The sequence shown here is derived from an EMBL/GenBank/DDBJ whole genome shotgun (WGS) entry which is preliminary data.</text>
</comment>
<feature type="region of interest" description="Disordered" evidence="1">
    <location>
        <begin position="170"/>
        <end position="193"/>
    </location>
</feature>
<keyword evidence="2" id="KW-0472">Membrane</keyword>
<name>A0AAV4ZRP5_9HYPH</name>